<comment type="caution">
    <text evidence="2">The sequence shown here is derived from an EMBL/GenBank/DDBJ whole genome shotgun (WGS) entry which is preliminary data.</text>
</comment>
<evidence type="ECO:0000313" key="7">
    <source>
        <dbReference type="Proteomes" id="UP000325113"/>
    </source>
</evidence>
<proteinExistence type="predicted"/>
<evidence type="ECO:0000313" key="4">
    <source>
        <dbReference type="EMBL" id="KAA0178269.1"/>
    </source>
</evidence>
<dbReference type="EMBL" id="VLTL01000027">
    <property type="protein sequence ID" value="KAA0168724.1"/>
    <property type="molecule type" value="Genomic_DNA"/>
</dbReference>
<dbReference type="EMBL" id="VLTM01000018">
    <property type="protein sequence ID" value="KAA0164248.1"/>
    <property type="molecule type" value="Genomic_DNA"/>
</dbReference>
<evidence type="ECO:0000313" key="5">
    <source>
        <dbReference type="Proteomes" id="UP000322899"/>
    </source>
</evidence>
<reference evidence="5 6" key="1">
    <citation type="submission" date="2019-07" db="EMBL/GenBank/DDBJ databases">
        <title>Genomes of Cafeteria roenbergensis.</title>
        <authorList>
            <person name="Fischer M.G."/>
            <person name="Hackl T."/>
            <person name="Roman M."/>
        </authorList>
    </citation>
    <scope>NUCLEOTIDE SEQUENCE [LARGE SCALE GENOMIC DNA]</scope>
    <source>
        <strain evidence="2 7">Cflag</strain>
        <strain evidence="4 5">E4-10P</strain>
        <strain evidence="3 6">RCC970-E3</strain>
    </source>
</reference>
<evidence type="ECO:0000313" key="3">
    <source>
        <dbReference type="EMBL" id="KAA0168724.1"/>
    </source>
</evidence>
<dbReference type="AlphaFoldDB" id="A0A5A8DG32"/>
<protein>
    <submittedName>
        <fullName evidence="2">Uncharacterized protein</fullName>
    </submittedName>
</protein>
<name>A0A5A8DG32_CAFRO</name>
<evidence type="ECO:0000313" key="6">
    <source>
        <dbReference type="Proteomes" id="UP000324907"/>
    </source>
</evidence>
<accession>A0A5A8DG32</accession>
<dbReference type="Proteomes" id="UP000324907">
    <property type="component" value="Unassembled WGS sequence"/>
</dbReference>
<sequence>MEATSTADMAEAERSLAGLTSAAERLEQAVVSLQNPTRSTEDLAQDCAAQLRGSLEATACDLIEAMREANGSADRDIAKIVQEVHRSFVAARQLRDALGDSDSPSPGSEPTSPALGTRLSMFRL</sequence>
<organism evidence="2 7">
    <name type="scientific">Cafeteria roenbergensis</name>
    <name type="common">Marine flagellate</name>
    <dbReference type="NCBI Taxonomy" id="33653"/>
    <lineage>
        <taxon>Eukaryota</taxon>
        <taxon>Sar</taxon>
        <taxon>Stramenopiles</taxon>
        <taxon>Bigyra</taxon>
        <taxon>Opalozoa</taxon>
        <taxon>Bicosoecida</taxon>
        <taxon>Cafeteriaceae</taxon>
        <taxon>Cafeteria</taxon>
    </lineage>
</organism>
<gene>
    <name evidence="4" type="ORF">FNF27_00122</name>
    <name evidence="3" type="ORF">FNF28_02461</name>
    <name evidence="2" type="ORF">FNF31_02484</name>
</gene>
<evidence type="ECO:0000256" key="1">
    <source>
        <dbReference type="SAM" id="MobiDB-lite"/>
    </source>
</evidence>
<dbReference type="Proteomes" id="UP000325113">
    <property type="component" value="Unassembled WGS sequence"/>
</dbReference>
<dbReference type="Proteomes" id="UP000322899">
    <property type="component" value="Unassembled WGS sequence"/>
</dbReference>
<dbReference type="EMBL" id="VLTO01000001">
    <property type="protein sequence ID" value="KAA0178269.1"/>
    <property type="molecule type" value="Genomic_DNA"/>
</dbReference>
<evidence type="ECO:0000313" key="2">
    <source>
        <dbReference type="EMBL" id="KAA0164248.1"/>
    </source>
</evidence>
<feature type="compositionally biased region" description="Low complexity" evidence="1">
    <location>
        <begin position="100"/>
        <end position="113"/>
    </location>
</feature>
<feature type="region of interest" description="Disordered" evidence="1">
    <location>
        <begin position="95"/>
        <end position="124"/>
    </location>
</feature>